<proteinExistence type="predicted"/>
<feature type="non-terminal residue" evidence="1">
    <location>
        <position position="192"/>
    </location>
</feature>
<organism evidence="1 2">
    <name type="scientific">Leptotrombidium deliense</name>
    <dbReference type="NCBI Taxonomy" id="299467"/>
    <lineage>
        <taxon>Eukaryota</taxon>
        <taxon>Metazoa</taxon>
        <taxon>Ecdysozoa</taxon>
        <taxon>Arthropoda</taxon>
        <taxon>Chelicerata</taxon>
        <taxon>Arachnida</taxon>
        <taxon>Acari</taxon>
        <taxon>Acariformes</taxon>
        <taxon>Trombidiformes</taxon>
        <taxon>Prostigmata</taxon>
        <taxon>Anystina</taxon>
        <taxon>Parasitengona</taxon>
        <taxon>Trombiculoidea</taxon>
        <taxon>Trombiculidae</taxon>
        <taxon>Leptotrombidium</taxon>
    </lineage>
</organism>
<gene>
    <name evidence="1" type="ORF">B4U80_12289</name>
</gene>
<evidence type="ECO:0000313" key="1">
    <source>
        <dbReference type="EMBL" id="RWS19477.1"/>
    </source>
</evidence>
<name>A0A443RVT1_9ACAR</name>
<dbReference type="VEuPathDB" id="VectorBase:LDEU012563"/>
<accession>A0A443RVT1</accession>
<dbReference type="Gene3D" id="2.110.10.10">
    <property type="entry name" value="Hemopexin-like domain"/>
    <property type="match status" value="1"/>
</dbReference>
<evidence type="ECO:0000313" key="2">
    <source>
        <dbReference type="Proteomes" id="UP000288716"/>
    </source>
</evidence>
<reference evidence="1 2" key="1">
    <citation type="journal article" date="2018" name="Gigascience">
        <title>Genomes of trombidid mites reveal novel predicted allergens and laterally-transferred genes associated with secondary metabolism.</title>
        <authorList>
            <person name="Dong X."/>
            <person name="Chaisiri K."/>
            <person name="Xia D."/>
            <person name="Armstrong S.D."/>
            <person name="Fang Y."/>
            <person name="Donnelly M.J."/>
            <person name="Kadowaki T."/>
            <person name="McGarry J.W."/>
            <person name="Darby A.C."/>
            <person name="Makepeace B.L."/>
        </authorList>
    </citation>
    <scope>NUCLEOTIDE SEQUENCE [LARGE SCALE GENOMIC DNA]</scope>
    <source>
        <strain evidence="1">UoL-UT</strain>
    </source>
</reference>
<dbReference type="InterPro" id="IPR036375">
    <property type="entry name" value="Hemopexin-like_dom_sf"/>
</dbReference>
<keyword evidence="2" id="KW-1185">Reference proteome</keyword>
<comment type="caution">
    <text evidence="1">The sequence shown here is derived from an EMBL/GenBank/DDBJ whole genome shotgun (WGS) entry which is preliminary data.</text>
</comment>
<protein>
    <submittedName>
        <fullName evidence="1">Uncharacterized protein</fullName>
    </submittedName>
</protein>
<dbReference type="AlphaFoldDB" id="A0A443RVT1"/>
<dbReference type="Proteomes" id="UP000288716">
    <property type="component" value="Unassembled WGS sequence"/>
</dbReference>
<dbReference type="EMBL" id="NCKV01025739">
    <property type="protein sequence ID" value="RWS19477.1"/>
    <property type="molecule type" value="Genomic_DNA"/>
</dbReference>
<dbReference type="SUPFAM" id="SSF50923">
    <property type="entry name" value="Hemopexin-like domain"/>
    <property type="match status" value="1"/>
</dbReference>
<dbReference type="OrthoDB" id="10498453at2759"/>
<sequence>MMTGRWKWLGANQVWLGCPQPFCFMAEMDAAVASVRTMMIARGRQICIFSIDKSKTLPPVSTDCYEDDIAFYDFGLFFDSSMYLVKGKRHKKFRNNGILHEDQTIENELRAIYDDVKYTTIDAAIANEFVAILYKGDKAITYKLTNITIDKQITTMPIKYLDAAVYLRQQQIAYVFKGPLAYVGHFADIDEK</sequence>
<dbReference type="PROSITE" id="PS51257">
    <property type="entry name" value="PROKAR_LIPOPROTEIN"/>
    <property type="match status" value="1"/>
</dbReference>